<keyword evidence="2" id="KW-1185">Reference proteome</keyword>
<dbReference type="Proteomes" id="UP000281431">
    <property type="component" value="Unassembled WGS sequence"/>
</dbReference>
<accession>A0A3N6MMQ3</accession>
<sequence length="473" mass="53340">MRISSLLAGEGATPHGLPNFDSTTVFVRATASYLRGEEFPTLGMIHPALTPLATRVNALPRRVRTGIYTRGGANEGVSPDNLGEVDVERFREWVTDQYPNRGYPAVIVGSSNGAAVYLSALLGVPWLPQTFLVPIRRELDADAIREDVRWGVEHAGPFLEANPDVSLHQMHDPNQDRLMVRKLAYFRTKSRVLGDAYEEFIETVLEPGGTIISLECGYDWPAIDLGDRHSFQLGGLGGLAPEEYYEGSERVARFLRRQDAGIREWSVPEPDGRIPEAEWGFDPALREDLERVANERGSDLRRLGFDDPRDLSPFVADLYRERYADRGRSLERLFVQSFALVEPWWTIRTGSIPYWAAFNTRSDADFLEEYLESAEPYDEIRANLFAHGIESAGLASIDRWRDVLSAARDRHGFVGVDPTEFPYDVEVHARYHEDIPDEIDARHPLVAPMSVDGFDDVASEMAPEYAIEWDRVS</sequence>
<dbReference type="AlphaFoldDB" id="A0A3N6MMQ3"/>
<protein>
    <submittedName>
        <fullName evidence="1">Uncharacterized protein</fullName>
    </submittedName>
</protein>
<comment type="caution">
    <text evidence="1">The sequence shown here is derived from an EMBL/GenBank/DDBJ whole genome shotgun (WGS) entry which is preliminary data.</text>
</comment>
<evidence type="ECO:0000313" key="1">
    <source>
        <dbReference type="EMBL" id="RQG98700.1"/>
    </source>
</evidence>
<organism evidence="1 2">
    <name type="scientific">Natrarchaeobius chitinivorans</name>
    <dbReference type="NCBI Taxonomy" id="1679083"/>
    <lineage>
        <taxon>Archaea</taxon>
        <taxon>Methanobacteriati</taxon>
        <taxon>Methanobacteriota</taxon>
        <taxon>Stenosarchaea group</taxon>
        <taxon>Halobacteria</taxon>
        <taxon>Halobacteriales</taxon>
        <taxon>Natrialbaceae</taxon>
        <taxon>Natrarchaeobius</taxon>
    </lineage>
</organism>
<dbReference type="EMBL" id="REFZ01000013">
    <property type="protein sequence ID" value="RQG98700.1"/>
    <property type="molecule type" value="Genomic_DNA"/>
</dbReference>
<evidence type="ECO:0000313" key="2">
    <source>
        <dbReference type="Proteomes" id="UP000281431"/>
    </source>
</evidence>
<dbReference type="OrthoDB" id="197170at2157"/>
<reference evidence="1 2" key="1">
    <citation type="submission" date="2018-10" db="EMBL/GenBank/DDBJ databases">
        <title>Natrarchaeobius chitinivorans gen. nov., sp. nov., and Natrarchaeobius haloalkaliphilus sp. nov., alkaliphilic, chitin-utilizing haloarchaea from hypersaline alkaline lakes.</title>
        <authorList>
            <person name="Sorokin D.Y."/>
            <person name="Elcheninov A.G."/>
            <person name="Kostrikina N.A."/>
            <person name="Bale N.J."/>
            <person name="Sinninghe Damste J.S."/>
            <person name="Khijniak T.V."/>
            <person name="Kublanov I.V."/>
            <person name="Toshchakov S.V."/>
        </authorList>
    </citation>
    <scope>NUCLEOTIDE SEQUENCE [LARGE SCALE GENOMIC DNA]</scope>
    <source>
        <strain evidence="1 2">AArcht7</strain>
    </source>
</reference>
<proteinExistence type="predicted"/>
<name>A0A3N6MMQ3_NATCH</name>
<gene>
    <name evidence="1" type="ORF">EA472_17075</name>
</gene>